<sequence>MSSITGFRRRAAAVLGATALVVAAGVATAGPAAAGEDCDPGYHCAFWVEIGSAKHSYFNSDPNFTDDWFDGCCSPVNVNDRVGAASNSSTGGYESHYYKDIDYGGGLLFCVNPGSQVRAGQLQLWQTSQASSLKLRPTTTVPCF</sequence>
<keyword evidence="1" id="KW-0732">Signal</keyword>
<evidence type="ECO:0008006" key="4">
    <source>
        <dbReference type="Google" id="ProtNLM"/>
    </source>
</evidence>
<evidence type="ECO:0000313" key="2">
    <source>
        <dbReference type="EMBL" id="GHI21294.1"/>
    </source>
</evidence>
<keyword evidence="3" id="KW-1185">Reference proteome</keyword>
<evidence type="ECO:0000313" key="3">
    <source>
        <dbReference type="Proteomes" id="UP001052739"/>
    </source>
</evidence>
<reference evidence="2" key="1">
    <citation type="submission" date="2024-05" db="EMBL/GenBank/DDBJ databases">
        <title>Whole genome shotgun sequence of Streptomyces hydrogenans NBRC 13475.</title>
        <authorList>
            <person name="Komaki H."/>
            <person name="Tamura T."/>
        </authorList>
    </citation>
    <scope>NUCLEOTIDE SEQUENCE</scope>
    <source>
        <strain evidence="2">NBRC 13475</strain>
    </source>
</reference>
<dbReference type="EMBL" id="BNDW01000019">
    <property type="protein sequence ID" value="GHI21294.1"/>
    <property type="molecule type" value="Genomic_DNA"/>
</dbReference>
<evidence type="ECO:0000256" key="1">
    <source>
        <dbReference type="SAM" id="SignalP"/>
    </source>
</evidence>
<name>A0ABQ3P8E0_9ACTN</name>
<organism evidence="2 3">
    <name type="scientific">Streptomyces hydrogenans</name>
    <dbReference type="NCBI Taxonomy" id="1873719"/>
    <lineage>
        <taxon>Bacteria</taxon>
        <taxon>Bacillati</taxon>
        <taxon>Actinomycetota</taxon>
        <taxon>Actinomycetes</taxon>
        <taxon>Kitasatosporales</taxon>
        <taxon>Streptomycetaceae</taxon>
        <taxon>Streptomyces</taxon>
    </lineage>
</organism>
<dbReference type="Proteomes" id="UP001052739">
    <property type="component" value="Unassembled WGS sequence"/>
</dbReference>
<gene>
    <name evidence="2" type="ORF">Shyd_26650</name>
</gene>
<protein>
    <recommendedName>
        <fullName evidence="4">Peptidase inhibitor family I36</fullName>
    </recommendedName>
</protein>
<dbReference type="RefSeq" id="WP_190223575.1">
    <property type="nucleotide sequence ID" value="NZ_BNBS01000036.1"/>
</dbReference>
<proteinExistence type="predicted"/>
<accession>A0ABQ3P8E0</accession>
<feature type="signal peptide" evidence="1">
    <location>
        <begin position="1"/>
        <end position="34"/>
    </location>
</feature>
<feature type="chain" id="PRO_5046730808" description="Peptidase inhibitor family I36" evidence="1">
    <location>
        <begin position="35"/>
        <end position="144"/>
    </location>
</feature>
<comment type="caution">
    <text evidence="2">The sequence shown here is derived from an EMBL/GenBank/DDBJ whole genome shotgun (WGS) entry which is preliminary data.</text>
</comment>